<dbReference type="PANTHER" id="PTHR11604:SF6">
    <property type="entry name" value="PROFILIN-1"/>
    <property type="match status" value="1"/>
</dbReference>
<keyword evidence="2" id="KW-0009">Actin-binding</keyword>
<evidence type="ECO:0000256" key="1">
    <source>
        <dbReference type="ARBA" id="ARBA00010058"/>
    </source>
</evidence>
<accession>A0A0D8XPV5</accession>
<name>A0A0D8XPV5_DICVI</name>
<keyword evidence="4" id="KW-1185">Reference proteome</keyword>
<gene>
    <name evidence="3" type="ORF">DICVIV_07363</name>
</gene>
<dbReference type="AlphaFoldDB" id="A0A0D8XPV5"/>
<reference evidence="3 4" key="1">
    <citation type="submission" date="2013-11" db="EMBL/GenBank/DDBJ databases">
        <title>Draft genome of the bovine lungworm Dictyocaulus viviparus.</title>
        <authorList>
            <person name="Mitreva M."/>
        </authorList>
    </citation>
    <scope>NUCLEOTIDE SEQUENCE [LARGE SCALE GENOMIC DNA]</scope>
    <source>
        <strain evidence="3 4">HannoverDv2000</strain>
    </source>
</reference>
<dbReference type="EMBL" id="KN716345">
    <property type="protein sequence ID" value="KJH46580.1"/>
    <property type="molecule type" value="Genomic_DNA"/>
</dbReference>
<dbReference type="CDD" id="cd00148">
    <property type="entry name" value="PROF"/>
    <property type="match status" value="1"/>
</dbReference>
<evidence type="ECO:0000256" key="2">
    <source>
        <dbReference type="RuleBase" id="RU003909"/>
    </source>
</evidence>
<dbReference type="Gene3D" id="3.30.450.30">
    <property type="entry name" value="Dynein light chain 2a, cytoplasmic"/>
    <property type="match status" value="1"/>
</dbReference>
<comment type="similarity">
    <text evidence="1 2">Belongs to the profilin family.</text>
</comment>
<dbReference type="STRING" id="29172.A0A0D8XPV5"/>
<dbReference type="Proteomes" id="UP000053766">
    <property type="component" value="Unassembled WGS sequence"/>
</dbReference>
<dbReference type="InterPro" id="IPR005455">
    <property type="entry name" value="PFN_euk"/>
</dbReference>
<dbReference type="SMART" id="SM00392">
    <property type="entry name" value="PROF"/>
    <property type="match status" value="1"/>
</dbReference>
<evidence type="ECO:0000313" key="3">
    <source>
        <dbReference type="EMBL" id="KJH46580.1"/>
    </source>
</evidence>
<reference evidence="4" key="2">
    <citation type="journal article" date="2016" name="Sci. Rep.">
        <title>Dictyocaulus viviparus genome, variome and transcriptome elucidate lungworm biology and support future intervention.</title>
        <authorList>
            <person name="McNulty S.N."/>
            <person name="Strube C."/>
            <person name="Rosa B.A."/>
            <person name="Martin J.C."/>
            <person name="Tyagi R."/>
            <person name="Choi Y.J."/>
            <person name="Wang Q."/>
            <person name="Hallsworth Pepin K."/>
            <person name="Zhang X."/>
            <person name="Ozersky P."/>
            <person name="Wilson R.K."/>
            <person name="Sternberg P.W."/>
            <person name="Gasser R.B."/>
            <person name="Mitreva M."/>
        </authorList>
    </citation>
    <scope>NUCLEOTIDE SEQUENCE [LARGE SCALE GENOMIC DNA]</scope>
    <source>
        <strain evidence="4">HannoverDv2000</strain>
    </source>
</reference>
<dbReference type="GO" id="GO:0003785">
    <property type="term" value="F:actin monomer binding"/>
    <property type="evidence" value="ECO:0007669"/>
    <property type="project" value="TreeGrafter"/>
</dbReference>
<organism evidence="3 4">
    <name type="scientific">Dictyocaulus viviparus</name>
    <name type="common">Bovine lungworm</name>
    <dbReference type="NCBI Taxonomy" id="29172"/>
    <lineage>
        <taxon>Eukaryota</taxon>
        <taxon>Metazoa</taxon>
        <taxon>Ecdysozoa</taxon>
        <taxon>Nematoda</taxon>
        <taxon>Chromadorea</taxon>
        <taxon>Rhabditida</taxon>
        <taxon>Rhabditina</taxon>
        <taxon>Rhabditomorpha</taxon>
        <taxon>Strongyloidea</taxon>
        <taxon>Metastrongylidae</taxon>
        <taxon>Dictyocaulus</taxon>
    </lineage>
</organism>
<evidence type="ECO:0000313" key="4">
    <source>
        <dbReference type="Proteomes" id="UP000053766"/>
    </source>
</evidence>
<dbReference type="OrthoDB" id="421374at2759"/>
<protein>
    <recommendedName>
        <fullName evidence="2">Profilin</fullName>
    </recommendedName>
</protein>
<dbReference type="SUPFAM" id="SSF55770">
    <property type="entry name" value="Profilin (actin-binding protein)"/>
    <property type="match status" value="1"/>
</dbReference>
<dbReference type="GO" id="GO:0005938">
    <property type="term" value="C:cell cortex"/>
    <property type="evidence" value="ECO:0007669"/>
    <property type="project" value="TreeGrafter"/>
</dbReference>
<dbReference type="InterPro" id="IPR036140">
    <property type="entry name" value="PFN_sf"/>
</dbReference>
<proteinExistence type="inferred from homology"/>
<dbReference type="InterPro" id="IPR048278">
    <property type="entry name" value="PFN"/>
</dbReference>
<sequence>MSGWDAYITTIVGASSAIKRAAIIDATSGAIWACTEDVNTFAASKAELQKFVSLFKNLSDVPAQGVDLENVHYIVPYTDENLIFGKKDKSGFFAAKSKLAIVIAIYEGENQVSAEVRASVEKVAKYMESRGY</sequence>
<dbReference type="Pfam" id="PF00235">
    <property type="entry name" value="Profilin"/>
    <property type="match status" value="1"/>
</dbReference>
<dbReference type="PANTHER" id="PTHR11604">
    <property type="entry name" value="PROFILIN"/>
    <property type="match status" value="1"/>
</dbReference>